<dbReference type="Proteomes" id="UP000605099">
    <property type="component" value="Unassembled WGS sequence"/>
</dbReference>
<evidence type="ECO:0000313" key="1">
    <source>
        <dbReference type="EMBL" id="GGN63362.1"/>
    </source>
</evidence>
<sequence>MDLQGFDRDKGLLDFVDKIGEAFENRLIKGPFKADYVGTFRLDLDAPKDVVNAVGKALNAGALIHVPMTGGSSDSLLRGLQGQRFRVSYALAPRHSLLLTLGDFVWLSNLTSRVELSEQGTAQSSFFDTEQSNGNSH</sequence>
<evidence type="ECO:0000313" key="2">
    <source>
        <dbReference type="Proteomes" id="UP000605099"/>
    </source>
</evidence>
<protein>
    <submittedName>
        <fullName evidence="1">Uncharacterized protein</fullName>
    </submittedName>
</protein>
<gene>
    <name evidence="1" type="ORF">GCM10011349_47840</name>
</gene>
<dbReference type="InterPro" id="IPR056955">
    <property type="entry name" value="ORC-CDC6-like"/>
</dbReference>
<dbReference type="EMBL" id="BMLK01000085">
    <property type="protein sequence ID" value="GGN63362.1"/>
    <property type="molecule type" value="Genomic_DNA"/>
</dbReference>
<name>A0ABQ2K2T0_9SPHN</name>
<accession>A0ABQ2K2T0</accession>
<dbReference type="RefSeq" id="WP_188824026.1">
    <property type="nucleotide sequence ID" value="NZ_BMLK01000085.1"/>
</dbReference>
<proteinExistence type="predicted"/>
<reference evidence="2" key="1">
    <citation type="journal article" date="2019" name="Int. J. Syst. Evol. Microbiol.">
        <title>The Global Catalogue of Microorganisms (GCM) 10K type strain sequencing project: providing services to taxonomists for standard genome sequencing and annotation.</title>
        <authorList>
            <consortium name="The Broad Institute Genomics Platform"/>
            <consortium name="The Broad Institute Genome Sequencing Center for Infectious Disease"/>
            <person name="Wu L."/>
            <person name="Ma J."/>
        </authorList>
    </citation>
    <scope>NUCLEOTIDE SEQUENCE [LARGE SCALE GENOMIC DNA]</scope>
    <source>
        <strain evidence="2">CGMCC 1.6784</strain>
    </source>
</reference>
<dbReference type="Pfam" id="PF24389">
    <property type="entry name" value="ORC-CDC6-like"/>
    <property type="match status" value="1"/>
</dbReference>
<comment type="caution">
    <text evidence="1">The sequence shown here is derived from an EMBL/GenBank/DDBJ whole genome shotgun (WGS) entry which is preliminary data.</text>
</comment>
<keyword evidence="2" id="KW-1185">Reference proteome</keyword>
<organism evidence="1 2">
    <name type="scientific">Novosphingobium indicum</name>
    <dbReference type="NCBI Taxonomy" id="462949"/>
    <lineage>
        <taxon>Bacteria</taxon>
        <taxon>Pseudomonadati</taxon>
        <taxon>Pseudomonadota</taxon>
        <taxon>Alphaproteobacteria</taxon>
        <taxon>Sphingomonadales</taxon>
        <taxon>Sphingomonadaceae</taxon>
        <taxon>Novosphingobium</taxon>
    </lineage>
</organism>